<evidence type="ECO:0000313" key="2">
    <source>
        <dbReference type="EMBL" id="KAL2729131.1"/>
    </source>
</evidence>
<dbReference type="EMBL" id="JAYRBN010000098">
    <property type="protein sequence ID" value="KAL2729131.1"/>
    <property type="molecule type" value="Genomic_DNA"/>
</dbReference>
<dbReference type="Proteomes" id="UP001607303">
    <property type="component" value="Unassembled WGS sequence"/>
</dbReference>
<feature type="region of interest" description="Disordered" evidence="1">
    <location>
        <begin position="368"/>
        <end position="408"/>
    </location>
</feature>
<keyword evidence="3" id="KW-1185">Reference proteome</keyword>
<evidence type="ECO:0000313" key="3">
    <source>
        <dbReference type="Proteomes" id="UP001607303"/>
    </source>
</evidence>
<evidence type="ECO:0000256" key="1">
    <source>
        <dbReference type="SAM" id="MobiDB-lite"/>
    </source>
</evidence>
<accession>A0ABD2B8R7</accession>
<protein>
    <submittedName>
        <fullName evidence="2">Uncharacterized protein</fullName>
    </submittedName>
</protein>
<dbReference type="PANTHER" id="PTHR14382">
    <property type="entry name" value="MDM2-BINDING PROTEIN"/>
    <property type="match status" value="1"/>
</dbReference>
<sequence>MYFKTSSTKLTNHDKVLEYQPMKRVVTSEIDNLKEMIGSDLAIELYCPNGVVFNGGSSVNKDMKDAMDCCYIEQNEATGMDKVFPNVSSPEMFDSDVENKHNEQQEVTSVIEETLVKTSPQEPSQATLITKSDNYLLARINKYLTGVPPPPSHTICQSDCNDLLRYIQQNQQYFWTTSPISEEKNVRQEEIDKSFNQGTLENNEMFSFYNTNNTQRNLANAFDECKSNTNNVSEEILDILEQQVNNSNNLQNKSLILYNTVGEKEVENLPWSEAYFHKFHGIHYNRNKSIEEFENLTMKLCERYIGAETQSTCNVFFSKQGPGSARKRSVLAKRNYGQSPGKRLSHLARRRRTFSSANLQGLNLNDKRQLVLSVKKPTTRKGKSPRGKSPRYKSPRGKSPRGSAKKKVVRRLTLENISPYKTKLDTSRRALFQSPPLDKAGPSKLFNCSSTNPQTIKRALFPTPKKEDILMEGVKIIATEESKKRKSEDDLQGPRFKWAKSLSFDCPLELQNTTLRSWDRERHSSGNVLSQHEMSVTQGKSELSDTHRKKLLWAVAEALRGRGIGMGHPQFKQYASNLARTVKKLMPDLENKNIPRKPGSTSDRMLKLAKHHALLITDTRTME</sequence>
<dbReference type="AlphaFoldDB" id="A0ABD2B8R7"/>
<gene>
    <name evidence="2" type="ORF">V1477_016612</name>
</gene>
<organism evidence="2 3">
    <name type="scientific">Vespula maculifrons</name>
    <name type="common">Eastern yellow jacket</name>
    <name type="synonym">Wasp</name>
    <dbReference type="NCBI Taxonomy" id="7453"/>
    <lineage>
        <taxon>Eukaryota</taxon>
        <taxon>Metazoa</taxon>
        <taxon>Ecdysozoa</taxon>
        <taxon>Arthropoda</taxon>
        <taxon>Hexapoda</taxon>
        <taxon>Insecta</taxon>
        <taxon>Pterygota</taxon>
        <taxon>Neoptera</taxon>
        <taxon>Endopterygota</taxon>
        <taxon>Hymenoptera</taxon>
        <taxon>Apocrita</taxon>
        <taxon>Aculeata</taxon>
        <taxon>Vespoidea</taxon>
        <taxon>Vespidae</taxon>
        <taxon>Vespinae</taxon>
        <taxon>Vespula</taxon>
    </lineage>
</organism>
<reference evidence="2 3" key="1">
    <citation type="journal article" date="2024" name="Ann. Entomol. Soc. Am.">
        <title>Genomic analyses of the southern and eastern yellowjacket wasps (Hymenoptera: Vespidae) reveal evolutionary signatures of social life.</title>
        <authorList>
            <person name="Catto M.A."/>
            <person name="Caine P.B."/>
            <person name="Orr S.E."/>
            <person name="Hunt B.G."/>
            <person name="Goodisman M.A.D."/>
        </authorList>
    </citation>
    <scope>NUCLEOTIDE SEQUENCE [LARGE SCALE GENOMIC DNA]</scope>
    <source>
        <strain evidence="2">232</strain>
        <tissue evidence="2">Head and thorax</tissue>
    </source>
</reference>
<dbReference type="PANTHER" id="PTHR14382:SF1">
    <property type="entry name" value="MDM2-BINDING PROTEIN"/>
    <property type="match status" value="1"/>
</dbReference>
<dbReference type="InterPro" id="IPR039061">
    <property type="entry name" value="MTBP"/>
</dbReference>
<proteinExistence type="predicted"/>
<comment type="caution">
    <text evidence="2">The sequence shown here is derived from an EMBL/GenBank/DDBJ whole genome shotgun (WGS) entry which is preliminary data.</text>
</comment>
<feature type="compositionally biased region" description="Basic residues" evidence="1">
    <location>
        <begin position="377"/>
        <end position="408"/>
    </location>
</feature>
<name>A0ABD2B8R7_VESMC</name>